<protein>
    <submittedName>
        <fullName evidence="1">Uncharacterized protein</fullName>
    </submittedName>
</protein>
<proteinExistence type="predicted"/>
<keyword evidence="2" id="KW-1185">Reference proteome</keyword>
<evidence type="ECO:0000313" key="1">
    <source>
        <dbReference type="EMBL" id="KAG4304140.1"/>
    </source>
</evidence>
<sequence>MNFYWIKKEEFNQYICRIPDETLNAVSGALSGVFSSVVVCPLDVIKTKLQLKLNHSSSQKRVQEYKGFSDTLSKIWHENGIRGFYRGLEPLMIGYLSTWAIYFTVYEHCKTIYSRSYGSHRNYFSFFSLCIDIRLAEKPVLWIINMKSAITAGAASSIFTNPIWIVKTRLMSQTSYSHTYYRNTFDAFRKMYKFEGILSFYKGLIPSLIGITHVAVQFPLYEFFKDIFYVNVLNSDQSLWVRVILSSLISKMIASSITYPHEVIRTRLQTQKHYNDLSRIQYRGIFHTFYKICHEEGWKNLYSGMSINLIRTVPASVVTFLTFEMISRRLLQIKHYEHNN</sequence>
<reference evidence="1 2" key="1">
    <citation type="journal article" date="2021" name="Commun. Biol.">
        <title>Genomic insights into the host specific adaptation of the Pneumocystis genus.</title>
        <authorList>
            <person name="Cisse O.H."/>
            <person name="Ma L."/>
            <person name="Dekker J.P."/>
            <person name="Khil P.P."/>
            <person name="Youn J.-H."/>
            <person name="Brenchley J.M."/>
            <person name="Blair R."/>
            <person name="Pahar B."/>
            <person name="Chabe M."/>
            <person name="Van Rompay K.K.A."/>
            <person name="Keesler R."/>
            <person name="Sukura A."/>
            <person name="Hirsch V."/>
            <person name="Kutty G."/>
            <person name="Liu Y."/>
            <person name="Peng L."/>
            <person name="Chen J."/>
            <person name="Song J."/>
            <person name="Weissenbacher-Lang C."/>
            <person name="Xu J."/>
            <person name="Upham N.S."/>
            <person name="Stajich J.E."/>
            <person name="Cuomo C.A."/>
            <person name="Cushion M.T."/>
            <person name="Kovacs J.A."/>
        </authorList>
    </citation>
    <scope>NUCLEOTIDE SEQUENCE [LARGE SCALE GENOMIC DNA]</scope>
    <source>
        <strain evidence="1 2">RABM</strain>
    </source>
</reference>
<dbReference type="Proteomes" id="UP000768646">
    <property type="component" value="Unassembled WGS sequence"/>
</dbReference>
<gene>
    <name evidence="1" type="ORF">PORY_002504</name>
</gene>
<organism evidence="1 2">
    <name type="scientific">Pneumocystis oryctolagi</name>
    <dbReference type="NCBI Taxonomy" id="42067"/>
    <lineage>
        <taxon>Eukaryota</taxon>
        <taxon>Fungi</taxon>
        <taxon>Dikarya</taxon>
        <taxon>Ascomycota</taxon>
        <taxon>Taphrinomycotina</taxon>
        <taxon>Pneumocystomycetes</taxon>
        <taxon>Pneumocystaceae</taxon>
        <taxon>Pneumocystis</taxon>
    </lineage>
</organism>
<evidence type="ECO:0000313" key="2">
    <source>
        <dbReference type="Proteomes" id="UP000768646"/>
    </source>
</evidence>
<dbReference type="EMBL" id="JABTEG010000011">
    <property type="protein sequence ID" value="KAG4304140.1"/>
    <property type="molecule type" value="Genomic_DNA"/>
</dbReference>
<name>A0ACB7C9T8_9ASCO</name>
<comment type="caution">
    <text evidence="1">The sequence shown here is derived from an EMBL/GenBank/DDBJ whole genome shotgun (WGS) entry which is preliminary data.</text>
</comment>
<accession>A0ACB7C9T8</accession>